<reference evidence="1" key="2">
    <citation type="submission" date="2015-06" db="UniProtKB">
        <authorList>
            <consortium name="EnsemblMetazoa"/>
        </authorList>
    </citation>
    <scope>IDENTIFICATION</scope>
</reference>
<evidence type="ECO:0000313" key="1">
    <source>
        <dbReference type="EnsemblMetazoa" id="MESCA011302-PA"/>
    </source>
</evidence>
<dbReference type="HOGENOM" id="CLU_3421488_0_0_1"/>
<proteinExistence type="predicted"/>
<dbReference type="EnsemblMetazoa" id="MESCA011302-RA">
    <property type="protein sequence ID" value="MESCA011302-PA"/>
    <property type="gene ID" value="MESCA011302"/>
</dbReference>
<dbReference type="EMBL" id="CAQQ02057824">
    <property type="status" value="NOT_ANNOTATED_CDS"/>
    <property type="molecule type" value="Genomic_DNA"/>
</dbReference>
<evidence type="ECO:0000313" key="2">
    <source>
        <dbReference type="Proteomes" id="UP000015102"/>
    </source>
</evidence>
<dbReference type="Proteomes" id="UP000015102">
    <property type="component" value="Unassembled WGS sequence"/>
</dbReference>
<keyword evidence="2" id="KW-1185">Reference proteome</keyword>
<protein>
    <submittedName>
        <fullName evidence="1">Uncharacterized protein</fullName>
    </submittedName>
</protein>
<sequence>MTLLLGYIGNEDIDLFSSSSSVLL</sequence>
<reference evidence="2" key="1">
    <citation type="submission" date="2013-02" db="EMBL/GenBank/DDBJ databases">
        <authorList>
            <person name="Hughes D."/>
        </authorList>
    </citation>
    <scope>NUCLEOTIDE SEQUENCE</scope>
    <source>
        <strain>Durham</strain>
        <strain evidence="2">NC isolate 2 -- Noor lab</strain>
    </source>
</reference>
<dbReference type="AlphaFoldDB" id="T1H4T4"/>
<accession>T1H4T4</accession>
<organism evidence="1 2">
    <name type="scientific">Megaselia scalaris</name>
    <name type="common">Humpbacked fly</name>
    <name type="synonym">Phora scalaris</name>
    <dbReference type="NCBI Taxonomy" id="36166"/>
    <lineage>
        <taxon>Eukaryota</taxon>
        <taxon>Metazoa</taxon>
        <taxon>Ecdysozoa</taxon>
        <taxon>Arthropoda</taxon>
        <taxon>Hexapoda</taxon>
        <taxon>Insecta</taxon>
        <taxon>Pterygota</taxon>
        <taxon>Neoptera</taxon>
        <taxon>Endopterygota</taxon>
        <taxon>Diptera</taxon>
        <taxon>Brachycera</taxon>
        <taxon>Muscomorpha</taxon>
        <taxon>Platypezoidea</taxon>
        <taxon>Phoridae</taxon>
        <taxon>Megaseliini</taxon>
        <taxon>Megaselia</taxon>
    </lineage>
</organism>
<name>T1H4T4_MEGSC</name>